<accession>A0A8H7AMZ7</accession>
<comment type="caution">
    <text evidence="1">The sequence shown here is derived from an EMBL/GenBank/DDBJ whole genome shotgun (WGS) entry which is preliminary data.</text>
</comment>
<name>A0A8H7AMZ7_9EURO</name>
<dbReference type="Proteomes" id="UP000606974">
    <property type="component" value="Unassembled WGS sequence"/>
</dbReference>
<organism evidence="1 2">
    <name type="scientific">Endocarpon pusillum</name>
    <dbReference type="NCBI Taxonomy" id="364733"/>
    <lineage>
        <taxon>Eukaryota</taxon>
        <taxon>Fungi</taxon>
        <taxon>Dikarya</taxon>
        <taxon>Ascomycota</taxon>
        <taxon>Pezizomycotina</taxon>
        <taxon>Eurotiomycetes</taxon>
        <taxon>Chaetothyriomycetidae</taxon>
        <taxon>Verrucariales</taxon>
        <taxon>Verrucariaceae</taxon>
        <taxon>Endocarpon</taxon>
    </lineage>
</organism>
<dbReference type="AlphaFoldDB" id="A0A8H7AMZ7"/>
<keyword evidence="2" id="KW-1185">Reference proteome</keyword>
<proteinExistence type="predicted"/>
<gene>
    <name evidence="1" type="ORF">GJ744_005523</name>
</gene>
<reference evidence="1" key="1">
    <citation type="submission" date="2020-02" db="EMBL/GenBank/DDBJ databases">
        <authorList>
            <person name="Palmer J.M."/>
        </authorList>
    </citation>
    <scope>NUCLEOTIDE SEQUENCE</scope>
    <source>
        <strain evidence="1">EPUS1.4</strain>
        <tissue evidence="1">Thallus</tissue>
    </source>
</reference>
<dbReference type="EMBL" id="JAACFV010000024">
    <property type="protein sequence ID" value="KAF7510977.1"/>
    <property type="molecule type" value="Genomic_DNA"/>
</dbReference>
<sequence>MFSDLPIQTIDSFFYAAQAHSSHPETHLLLCRFVSISKNTLVPNNSYLIPAPQFQTALPMPEQKPAGHHHPAQPDAQSIYHFREICRSEIFSSRSNSTVLQSMQLLMQL</sequence>
<evidence type="ECO:0000313" key="1">
    <source>
        <dbReference type="EMBL" id="KAF7510977.1"/>
    </source>
</evidence>
<evidence type="ECO:0000313" key="2">
    <source>
        <dbReference type="Proteomes" id="UP000606974"/>
    </source>
</evidence>
<protein>
    <submittedName>
        <fullName evidence="1">Uncharacterized protein</fullName>
    </submittedName>
</protein>